<gene>
    <name evidence="8" type="ORF">Ate02nite_01970</name>
</gene>
<comment type="caution">
    <text evidence="8">The sequence shown here is derived from an EMBL/GenBank/DDBJ whole genome shotgun (WGS) entry which is preliminary data.</text>
</comment>
<evidence type="ECO:0000259" key="7">
    <source>
        <dbReference type="PROSITE" id="PS50887"/>
    </source>
</evidence>
<evidence type="ECO:0000256" key="3">
    <source>
        <dbReference type="ARBA" id="ARBA00022989"/>
    </source>
</evidence>
<name>A0A919TQU2_9ACTN</name>
<evidence type="ECO:0000256" key="1">
    <source>
        <dbReference type="ARBA" id="ARBA00004370"/>
    </source>
</evidence>
<evidence type="ECO:0000256" key="5">
    <source>
        <dbReference type="SAM" id="Phobius"/>
    </source>
</evidence>
<dbReference type="InterPro" id="IPR006189">
    <property type="entry name" value="CHASE_dom"/>
</dbReference>
<dbReference type="SUPFAM" id="SSF55073">
    <property type="entry name" value="Nucleotide cyclase"/>
    <property type="match status" value="1"/>
</dbReference>
<evidence type="ECO:0008006" key="10">
    <source>
        <dbReference type="Google" id="ProtNLM"/>
    </source>
</evidence>
<dbReference type="Proteomes" id="UP000623608">
    <property type="component" value="Unassembled WGS sequence"/>
</dbReference>
<evidence type="ECO:0000259" key="6">
    <source>
        <dbReference type="PROSITE" id="PS50839"/>
    </source>
</evidence>
<reference evidence="8" key="1">
    <citation type="submission" date="2021-01" db="EMBL/GenBank/DDBJ databases">
        <title>Whole genome shotgun sequence of Actinoplanes tereljensis NBRC 105297.</title>
        <authorList>
            <person name="Komaki H."/>
            <person name="Tamura T."/>
        </authorList>
    </citation>
    <scope>NUCLEOTIDE SEQUENCE</scope>
    <source>
        <strain evidence="8">NBRC 105297</strain>
    </source>
</reference>
<keyword evidence="4 5" id="KW-0472">Membrane</keyword>
<dbReference type="NCBIfam" id="TIGR00254">
    <property type="entry name" value="GGDEF"/>
    <property type="match status" value="1"/>
</dbReference>
<feature type="transmembrane region" description="Helical" evidence="5">
    <location>
        <begin position="154"/>
        <end position="174"/>
    </location>
</feature>
<dbReference type="Pfam" id="PF00990">
    <property type="entry name" value="GGDEF"/>
    <property type="match status" value="1"/>
</dbReference>
<evidence type="ECO:0000313" key="9">
    <source>
        <dbReference type="Proteomes" id="UP000623608"/>
    </source>
</evidence>
<dbReference type="GO" id="GO:0007165">
    <property type="term" value="P:signal transduction"/>
    <property type="evidence" value="ECO:0007669"/>
    <property type="project" value="UniProtKB-ARBA"/>
</dbReference>
<dbReference type="GO" id="GO:0016020">
    <property type="term" value="C:membrane"/>
    <property type="evidence" value="ECO:0007669"/>
    <property type="project" value="UniProtKB-SubCell"/>
</dbReference>
<dbReference type="EMBL" id="BOMY01000001">
    <property type="protein sequence ID" value="GIF17467.1"/>
    <property type="molecule type" value="Genomic_DNA"/>
</dbReference>
<dbReference type="InterPro" id="IPR052163">
    <property type="entry name" value="DGC-Regulatory_Protein"/>
</dbReference>
<dbReference type="Pfam" id="PF03924">
    <property type="entry name" value="CHASE"/>
    <property type="match status" value="1"/>
</dbReference>
<dbReference type="PANTHER" id="PTHR46663">
    <property type="entry name" value="DIGUANYLATE CYCLASE DGCT-RELATED"/>
    <property type="match status" value="1"/>
</dbReference>
<dbReference type="AlphaFoldDB" id="A0A919TQU2"/>
<keyword evidence="9" id="KW-1185">Reference proteome</keyword>
<evidence type="ECO:0000256" key="2">
    <source>
        <dbReference type="ARBA" id="ARBA00022692"/>
    </source>
</evidence>
<feature type="domain" description="GGDEF" evidence="7">
    <location>
        <begin position="234"/>
        <end position="366"/>
    </location>
</feature>
<dbReference type="Gene3D" id="3.30.70.270">
    <property type="match status" value="1"/>
</dbReference>
<organism evidence="8 9">
    <name type="scientific">Paractinoplanes tereljensis</name>
    <dbReference type="NCBI Taxonomy" id="571912"/>
    <lineage>
        <taxon>Bacteria</taxon>
        <taxon>Bacillati</taxon>
        <taxon>Actinomycetota</taxon>
        <taxon>Actinomycetes</taxon>
        <taxon>Micromonosporales</taxon>
        <taxon>Micromonosporaceae</taxon>
        <taxon>Paractinoplanes</taxon>
    </lineage>
</organism>
<dbReference type="InterPro" id="IPR042240">
    <property type="entry name" value="CHASE_sf"/>
</dbReference>
<proteinExistence type="predicted"/>
<dbReference type="FunFam" id="3.30.70.270:FF:000001">
    <property type="entry name" value="Diguanylate cyclase domain protein"/>
    <property type="match status" value="1"/>
</dbReference>
<dbReference type="SMART" id="SM00267">
    <property type="entry name" value="GGDEF"/>
    <property type="match status" value="1"/>
</dbReference>
<evidence type="ECO:0000256" key="4">
    <source>
        <dbReference type="ARBA" id="ARBA00023136"/>
    </source>
</evidence>
<dbReference type="PROSITE" id="PS50839">
    <property type="entry name" value="CHASE"/>
    <property type="match status" value="1"/>
</dbReference>
<feature type="domain" description="CHASE" evidence="6">
    <location>
        <begin position="1"/>
        <end position="84"/>
    </location>
</feature>
<keyword evidence="2 5" id="KW-0812">Transmembrane</keyword>
<dbReference type="Gene3D" id="3.30.450.350">
    <property type="entry name" value="CHASE domain"/>
    <property type="match status" value="1"/>
</dbReference>
<keyword evidence="3 5" id="KW-1133">Transmembrane helix</keyword>
<dbReference type="PANTHER" id="PTHR46663:SF2">
    <property type="entry name" value="GGDEF DOMAIN-CONTAINING PROTEIN"/>
    <property type="match status" value="1"/>
</dbReference>
<dbReference type="InterPro" id="IPR000160">
    <property type="entry name" value="GGDEF_dom"/>
</dbReference>
<dbReference type="InterPro" id="IPR029787">
    <property type="entry name" value="Nucleotide_cyclase"/>
</dbReference>
<protein>
    <recommendedName>
        <fullName evidence="10">GGDEF domain-containing protein</fullName>
    </recommendedName>
</protein>
<evidence type="ECO:0000313" key="8">
    <source>
        <dbReference type="EMBL" id="GIF17467.1"/>
    </source>
</evidence>
<dbReference type="InterPro" id="IPR043128">
    <property type="entry name" value="Rev_trsase/Diguanyl_cyclase"/>
</dbReference>
<dbReference type="GO" id="GO:0003824">
    <property type="term" value="F:catalytic activity"/>
    <property type="evidence" value="ECO:0007669"/>
    <property type="project" value="UniProtKB-ARBA"/>
</dbReference>
<accession>A0A919TQU2</accession>
<sequence>MLGVDLAQSPPVLQAMHTARQSDQMAISPTYQLLRDRNMAPELRQNSVAIAVPVRAGLGTDEPDAFAGWVVMGVRGQDFLSQTLLDRGQGAVQVDLVDPAGAGKVIATARPGHRAADGALTRKRGIVIGQRRWQVTVWPTTELLNTTDRGMSELSGIAGIALTAMLAVVTGVLVGSRNRAFHQVEQATAALRQDIERREAVEAQLHHLAFHDQLTGLANRQLFYDRLTQAVDRGTVAVLFIDLDGFKEINDARGHHAGDIVLMTVAERLRAGLRAGDTVARFGGDEFAAVLESLTGIADARAAAERVVADIQQPIDITGVPARVSASVGVAVHQPGMSVDDLIRAADAAMYAAKAAGKNRYLLASTR</sequence>
<comment type="subcellular location">
    <subcellularLocation>
        <location evidence="1">Membrane</location>
    </subcellularLocation>
</comment>
<dbReference type="CDD" id="cd01949">
    <property type="entry name" value="GGDEF"/>
    <property type="match status" value="1"/>
</dbReference>
<dbReference type="PROSITE" id="PS50887">
    <property type="entry name" value="GGDEF"/>
    <property type="match status" value="1"/>
</dbReference>